<keyword evidence="4 5" id="KW-0720">Serine protease</keyword>
<evidence type="ECO:0000256" key="5">
    <source>
        <dbReference type="RuleBase" id="RU004404"/>
    </source>
</evidence>
<dbReference type="RefSeq" id="WP_103790014.1">
    <property type="nucleotide sequence ID" value="NZ_PQVF01000011.1"/>
</dbReference>
<dbReference type="EMBL" id="PQVF01000011">
    <property type="protein sequence ID" value="POY35409.1"/>
    <property type="molecule type" value="Genomic_DNA"/>
</dbReference>
<comment type="similarity">
    <text evidence="1 5">Belongs to the peptidase S41A family.</text>
</comment>
<dbReference type="InterPro" id="IPR001478">
    <property type="entry name" value="PDZ"/>
</dbReference>
<keyword evidence="6" id="KW-0732">Signal</keyword>
<dbReference type="GO" id="GO:0004175">
    <property type="term" value="F:endopeptidase activity"/>
    <property type="evidence" value="ECO:0007669"/>
    <property type="project" value="TreeGrafter"/>
</dbReference>
<protein>
    <submittedName>
        <fullName evidence="8">Peptidase S41</fullName>
    </submittedName>
</protein>
<dbReference type="PROSITE" id="PS50106">
    <property type="entry name" value="PDZ"/>
    <property type="match status" value="1"/>
</dbReference>
<accession>A0A2S4ZZC7</accession>
<dbReference type="CDD" id="cd07560">
    <property type="entry name" value="Peptidase_S41_CPP"/>
    <property type="match status" value="1"/>
</dbReference>
<dbReference type="Pfam" id="PF03572">
    <property type="entry name" value="Peptidase_S41"/>
    <property type="match status" value="1"/>
</dbReference>
<comment type="caution">
    <text evidence="8">The sequence shown here is derived from an EMBL/GenBank/DDBJ whole genome shotgun (WGS) entry which is preliminary data.</text>
</comment>
<dbReference type="CDD" id="cd06782">
    <property type="entry name" value="cpPDZ_CPP-like"/>
    <property type="match status" value="1"/>
</dbReference>
<evidence type="ECO:0000313" key="9">
    <source>
        <dbReference type="Proteomes" id="UP000236893"/>
    </source>
</evidence>
<evidence type="ECO:0000256" key="4">
    <source>
        <dbReference type="ARBA" id="ARBA00022825"/>
    </source>
</evidence>
<evidence type="ECO:0000256" key="6">
    <source>
        <dbReference type="SAM" id="SignalP"/>
    </source>
</evidence>
<dbReference type="Gene3D" id="3.90.226.10">
    <property type="entry name" value="2-enoyl-CoA Hydratase, Chain A, domain 1"/>
    <property type="match status" value="1"/>
</dbReference>
<dbReference type="Gene3D" id="2.30.42.10">
    <property type="match status" value="1"/>
</dbReference>
<dbReference type="SUPFAM" id="SSF50156">
    <property type="entry name" value="PDZ domain-like"/>
    <property type="match status" value="1"/>
</dbReference>
<dbReference type="InterPro" id="IPR041489">
    <property type="entry name" value="PDZ_6"/>
</dbReference>
<keyword evidence="9" id="KW-1185">Reference proteome</keyword>
<evidence type="ECO:0000256" key="3">
    <source>
        <dbReference type="ARBA" id="ARBA00022801"/>
    </source>
</evidence>
<dbReference type="SUPFAM" id="SSF52096">
    <property type="entry name" value="ClpP/crotonase"/>
    <property type="match status" value="1"/>
</dbReference>
<dbReference type="PANTHER" id="PTHR32060">
    <property type="entry name" value="TAIL-SPECIFIC PROTEASE"/>
    <property type="match status" value="1"/>
</dbReference>
<dbReference type="InterPro" id="IPR004447">
    <property type="entry name" value="Peptidase_S41A"/>
</dbReference>
<dbReference type="InterPro" id="IPR029045">
    <property type="entry name" value="ClpP/crotonase-like_dom_sf"/>
</dbReference>
<feature type="domain" description="PDZ" evidence="7">
    <location>
        <begin position="84"/>
        <end position="150"/>
    </location>
</feature>
<dbReference type="OrthoDB" id="9812068at2"/>
<sequence>MLKRYKKTLLISAIAVGSLGSMAFVDDFFEISKNLDIFSALYREVNTNYVDEVEPAKLMRTGIDAMLKSLDPYTNFYSESEIEDVKFMTTGQYGGIGATIMQRRGEIIVNEPYEGSPAQQAGLRAGDIITAVDGRPVKGKTSGDITTFLKGQPNTTVTLTLLRPGEKTEFQKVLTRQEIKIKNVPYYSMINENVGFIKLTGFTQNAGNEVKEALAELKKNAGLKAIILDLRGNPGGLLNEAVNVTNVFIDRGQLIVTTKGKVVDNNRNYKTINAPIDLNIPVAVLTNSQSASASEIVSGAIQDLDRGVIVGQRTFGKGLVQNTRPLAFNTQMKITVAKYYIPSGRCIQALDYTHRNTDGSVGKIPDSLIREFKTVNGRKVFDGGGVTPDFATDQISLSSISQSLISKGLIFDYATTYRNKHASISPTKDFKFTDADFTDFEKYLADKDYDYVTASEKTLEDYKNAAVKEKYFEAIKPDYEKLKNSLKHDKLSDLVKFKEEITTLLENEISSRYYYQKGKIESALKRDKDVKKAIEVLSNTNQYNSTLAIKN</sequence>
<evidence type="ECO:0000256" key="1">
    <source>
        <dbReference type="ARBA" id="ARBA00009179"/>
    </source>
</evidence>
<dbReference type="FunFam" id="2.30.42.10:FF:000063">
    <property type="entry name" value="Peptidase, S41 family"/>
    <property type="match status" value="1"/>
</dbReference>
<keyword evidence="3 5" id="KW-0378">Hydrolase</keyword>
<dbReference type="SMART" id="SM00245">
    <property type="entry name" value="TSPc"/>
    <property type="match status" value="1"/>
</dbReference>
<dbReference type="InterPro" id="IPR005151">
    <property type="entry name" value="Tail-specific_protease"/>
</dbReference>
<dbReference type="Gene3D" id="3.30.750.44">
    <property type="match status" value="1"/>
</dbReference>
<dbReference type="GO" id="GO:0008236">
    <property type="term" value="F:serine-type peptidase activity"/>
    <property type="evidence" value="ECO:0007669"/>
    <property type="project" value="UniProtKB-KW"/>
</dbReference>
<feature type="signal peptide" evidence="6">
    <location>
        <begin position="1"/>
        <end position="23"/>
    </location>
</feature>
<dbReference type="GO" id="GO:0006508">
    <property type="term" value="P:proteolysis"/>
    <property type="evidence" value="ECO:0007669"/>
    <property type="project" value="UniProtKB-KW"/>
</dbReference>
<dbReference type="GO" id="GO:0007165">
    <property type="term" value="P:signal transduction"/>
    <property type="evidence" value="ECO:0007669"/>
    <property type="project" value="TreeGrafter"/>
</dbReference>
<evidence type="ECO:0000313" key="8">
    <source>
        <dbReference type="EMBL" id="POY35409.1"/>
    </source>
</evidence>
<dbReference type="PANTHER" id="PTHR32060:SF30">
    <property type="entry name" value="CARBOXY-TERMINAL PROCESSING PROTEASE CTPA"/>
    <property type="match status" value="1"/>
</dbReference>
<dbReference type="InterPro" id="IPR036034">
    <property type="entry name" value="PDZ_sf"/>
</dbReference>
<name>A0A2S4ZZC7_9SPHI</name>
<dbReference type="Pfam" id="PF17820">
    <property type="entry name" value="PDZ_6"/>
    <property type="match status" value="1"/>
</dbReference>
<proteinExistence type="inferred from homology"/>
<reference evidence="8 9" key="1">
    <citation type="submission" date="2018-01" db="EMBL/GenBank/DDBJ databases">
        <authorList>
            <person name="Gaut B.S."/>
            <person name="Morton B.R."/>
            <person name="Clegg M.T."/>
            <person name="Duvall M.R."/>
        </authorList>
    </citation>
    <scope>NUCLEOTIDE SEQUENCE [LARGE SCALE GENOMIC DNA]</scope>
    <source>
        <strain evidence="8 9">HR-AV</strain>
    </source>
</reference>
<dbReference type="SMART" id="SM00228">
    <property type="entry name" value="PDZ"/>
    <property type="match status" value="1"/>
</dbReference>
<evidence type="ECO:0000259" key="7">
    <source>
        <dbReference type="PROSITE" id="PS50106"/>
    </source>
</evidence>
<dbReference type="GO" id="GO:0030288">
    <property type="term" value="C:outer membrane-bounded periplasmic space"/>
    <property type="evidence" value="ECO:0007669"/>
    <property type="project" value="TreeGrafter"/>
</dbReference>
<dbReference type="NCBIfam" id="TIGR00225">
    <property type="entry name" value="prc"/>
    <property type="match status" value="1"/>
</dbReference>
<dbReference type="AlphaFoldDB" id="A0A2S4ZZC7"/>
<keyword evidence="2 5" id="KW-0645">Protease</keyword>
<dbReference type="Proteomes" id="UP000236893">
    <property type="component" value="Unassembled WGS sequence"/>
</dbReference>
<evidence type="ECO:0000256" key="2">
    <source>
        <dbReference type="ARBA" id="ARBA00022670"/>
    </source>
</evidence>
<feature type="chain" id="PRO_5015583897" evidence="6">
    <location>
        <begin position="24"/>
        <end position="551"/>
    </location>
</feature>
<organism evidence="8 9">
    <name type="scientific">Solitalea longa</name>
    <dbReference type="NCBI Taxonomy" id="2079460"/>
    <lineage>
        <taxon>Bacteria</taxon>
        <taxon>Pseudomonadati</taxon>
        <taxon>Bacteroidota</taxon>
        <taxon>Sphingobacteriia</taxon>
        <taxon>Sphingobacteriales</taxon>
        <taxon>Sphingobacteriaceae</taxon>
        <taxon>Solitalea</taxon>
    </lineage>
</organism>
<gene>
    <name evidence="8" type="ORF">C3K47_15215</name>
</gene>